<feature type="compositionally biased region" description="Polar residues" evidence="2">
    <location>
        <begin position="244"/>
        <end position="269"/>
    </location>
</feature>
<sequence length="476" mass="54896">MEARLTEEMEWRKQLELDLSAAQAALKKDKEAFQVAEREMKKKNMELNSLQTECQQGRTRIKSLTQVKGEKAILEEKMAQLERAYSRLEIELEQVKAEGRVKDAQRGNNIQVEHFQQQADRLRGELDSVQLAYNKLRDELASERHAISELQNKLSTSVQEKISAEGERGRLEMEVQRLNKQLKNQRDQLQSPQEALTAHKQHLQTEERGSPVRTREGSSDQLFNLKLELSQVQAKLDREREQSSQHQLTLQAQLSETQGHIKSQDSVLSQRAEEARQMKQDLQRAQSLFTSAERELRYEKEKNMDIKKHNTLLEQEKLKLCAELKQVQTKLIQAEQSIQSQVSECSRQHSKIRELELELARTTSNRSATSGLQEELQAERARLITADKKVVELQQQLKSAQHMLRLEEARAGENSRLERDSRDLSDALSALRAQQHEEHIARSDTAVYTGTMQSDIVTTIGIRSCWSRGRRSCSSR</sequence>
<dbReference type="Pfam" id="PF15742">
    <property type="entry name" value="DUF4686"/>
    <property type="match status" value="1"/>
</dbReference>
<keyword evidence="1" id="KW-0175">Coiled coil</keyword>
<feature type="region of interest" description="Disordered" evidence="2">
    <location>
        <begin position="234"/>
        <end position="276"/>
    </location>
</feature>
<feature type="region of interest" description="Disordered" evidence="2">
    <location>
        <begin position="182"/>
        <end position="220"/>
    </location>
</feature>
<evidence type="ECO:0000313" key="4">
    <source>
        <dbReference type="Proteomes" id="UP000694523"/>
    </source>
</evidence>
<reference evidence="3" key="1">
    <citation type="submission" date="2025-08" db="UniProtKB">
        <authorList>
            <consortium name="Ensembl"/>
        </authorList>
    </citation>
    <scope>IDENTIFICATION</scope>
</reference>
<dbReference type="Proteomes" id="UP000694523">
    <property type="component" value="Unplaced"/>
</dbReference>
<dbReference type="InterPro" id="IPR052825">
    <property type="entry name" value="CCD-Prefoldin_beta-like"/>
</dbReference>
<evidence type="ECO:0000256" key="1">
    <source>
        <dbReference type="SAM" id="Coils"/>
    </source>
</evidence>
<proteinExistence type="predicted"/>
<dbReference type="InterPro" id="IPR031476">
    <property type="entry name" value="DUF4686"/>
</dbReference>
<dbReference type="AlphaFoldDB" id="A0A8C6SQX9"/>
<dbReference type="PANTHER" id="PTHR34479:SF1">
    <property type="entry name" value="COILED-COIL DOMAIN-CONTAINING PROTEIN 30"/>
    <property type="match status" value="1"/>
</dbReference>
<protein>
    <submittedName>
        <fullName evidence="3">Uncharacterized protein</fullName>
    </submittedName>
</protein>
<keyword evidence="4" id="KW-1185">Reference proteome</keyword>
<organism evidence="3 4">
    <name type="scientific">Neogobius melanostomus</name>
    <name type="common">round goby</name>
    <dbReference type="NCBI Taxonomy" id="47308"/>
    <lineage>
        <taxon>Eukaryota</taxon>
        <taxon>Metazoa</taxon>
        <taxon>Chordata</taxon>
        <taxon>Craniata</taxon>
        <taxon>Vertebrata</taxon>
        <taxon>Euteleostomi</taxon>
        <taxon>Actinopterygii</taxon>
        <taxon>Neopterygii</taxon>
        <taxon>Teleostei</taxon>
        <taxon>Neoteleostei</taxon>
        <taxon>Acanthomorphata</taxon>
        <taxon>Gobiaria</taxon>
        <taxon>Gobiiformes</taxon>
        <taxon>Gobioidei</taxon>
        <taxon>Gobiidae</taxon>
        <taxon>Benthophilinae</taxon>
        <taxon>Neogobiini</taxon>
        <taxon>Neogobius</taxon>
    </lineage>
</organism>
<evidence type="ECO:0000256" key="2">
    <source>
        <dbReference type="SAM" id="MobiDB-lite"/>
    </source>
</evidence>
<name>A0A8C6SQX9_9GOBI</name>
<evidence type="ECO:0000313" key="3">
    <source>
        <dbReference type="Ensembl" id="ENSNMLP00000009917.1"/>
    </source>
</evidence>
<dbReference type="Ensembl" id="ENSNMLT00000011197.1">
    <property type="protein sequence ID" value="ENSNMLP00000009917.1"/>
    <property type="gene ID" value="ENSNMLG00000006866.1"/>
</dbReference>
<feature type="compositionally biased region" description="Polar residues" evidence="2">
    <location>
        <begin position="182"/>
        <end position="194"/>
    </location>
</feature>
<feature type="compositionally biased region" description="Basic and acidic residues" evidence="2">
    <location>
        <begin position="203"/>
        <end position="218"/>
    </location>
</feature>
<dbReference type="SUPFAM" id="SSF57997">
    <property type="entry name" value="Tropomyosin"/>
    <property type="match status" value="1"/>
</dbReference>
<dbReference type="PANTHER" id="PTHR34479">
    <property type="entry name" value="COILED-COIL DOMAIN-CONTAINING PROTEIN 30"/>
    <property type="match status" value="1"/>
</dbReference>
<reference evidence="3" key="2">
    <citation type="submission" date="2025-09" db="UniProtKB">
        <authorList>
            <consortium name="Ensembl"/>
        </authorList>
    </citation>
    <scope>IDENTIFICATION</scope>
</reference>
<feature type="coiled-coil region" evidence="1">
    <location>
        <begin position="376"/>
        <end position="434"/>
    </location>
</feature>
<accession>A0A8C6SQX9</accession>